<dbReference type="Ensembl" id="ENSCPRT00005002725.1">
    <property type="protein sequence ID" value="ENSCPRP00005002333.1"/>
    <property type="gene ID" value="ENSCPRG00005001706.1"/>
</dbReference>
<dbReference type="AlphaFoldDB" id="A0A7M4DZZ0"/>
<evidence type="ECO:0000313" key="5">
    <source>
        <dbReference type="Proteomes" id="UP000594220"/>
    </source>
</evidence>
<organism evidence="4 5">
    <name type="scientific">Crocodylus porosus</name>
    <name type="common">Saltwater crocodile</name>
    <name type="synonym">Estuarine crocodile</name>
    <dbReference type="NCBI Taxonomy" id="8502"/>
    <lineage>
        <taxon>Eukaryota</taxon>
        <taxon>Metazoa</taxon>
        <taxon>Chordata</taxon>
        <taxon>Craniata</taxon>
        <taxon>Vertebrata</taxon>
        <taxon>Euteleostomi</taxon>
        <taxon>Archelosauria</taxon>
        <taxon>Archosauria</taxon>
        <taxon>Crocodylia</taxon>
        <taxon>Longirostres</taxon>
        <taxon>Crocodylidae</taxon>
        <taxon>Crocodylus</taxon>
    </lineage>
</organism>
<evidence type="ECO:0000256" key="2">
    <source>
        <dbReference type="SAM" id="MobiDB-lite"/>
    </source>
</evidence>
<dbReference type="FunFam" id="3.30.70.100:FF:000025">
    <property type="entry name" value="N-terminal EF-hand calcium-binding protein 1"/>
    <property type="match status" value="1"/>
</dbReference>
<dbReference type="GeneTree" id="ENSGT00950000183131"/>
<dbReference type="GO" id="GO:0042984">
    <property type="term" value="P:regulation of amyloid precursor protein biosynthetic process"/>
    <property type="evidence" value="ECO:0007669"/>
    <property type="project" value="TreeGrafter"/>
</dbReference>
<dbReference type="GO" id="GO:0005829">
    <property type="term" value="C:cytosol"/>
    <property type="evidence" value="ECO:0007669"/>
    <property type="project" value="Ensembl"/>
</dbReference>
<feature type="compositionally biased region" description="Gly residues" evidence="2">
    <location>
        <begin position="130"/>
        <end position="152"/>
    </location>
</feature>
<dbReference type="InterPro" id="IPR011008">
    <property type="entry name" value="Dimeric_a/b-barrel"/>
</dbReference>
<dbReference type="Pfam" id="PF03992">
    <property type="entry name" value="ABM"/>
    <property type="match status" value="1"/>
</dbReference>
<dbReference type="PROSITE" id="PS51725">
    <property type="entry name" value="ABM"/>
    <property type="match status" value="1"/>
</dbReference>
<protein>
    <submittedName>
        <fullName evidence="4">N-terminal EF-hand calcium binding protein 1</fullName>
    </submittedName>
</protein>
<feature type="coiled-coil region" evidence="1">
    <location>
        <begin position="293"/>
        <end position="320"/>
    </location>
</feature>
<dbReference type="InterPro" id="IPR011992">
    <property type="entry name" value="EF-hand-dom_pair"/>
</dbReference>
<dbReference type="Gene3D" id="3.30.70.100">
    <property type="match status" value="1"/>
</dbReference>
<name>A0A7M4DZZ0_CROPO</name>
<dbReference type="InterPro" id="IPR039862">
    <property type="entry name" value="NECAB1/2/3"/>
</dbReference>
<evidence type="ECO:0000259" key="3">
    <source>
        <dbReference type="PROSITE" id="PS51725"/>
    </source>
</evidence>
<evidence type="ECO:0000256" key="1">
    <source>
        <dbReference type="SAM" id="Coils"/>
    </source>
</evidence>
<proteinExistence type="predicted"/>
<dbReference type="GO" id="GO:0042802">
    <property type="term" value="F:identical protein binding"/>
    <property type="evidence" value="ECO:0007669"/>
    <property type="project" value="Ensembl"/>
</dbReference>
<dbReference type="GO" id="GO:0005654">
    <property type="term" value="C:nucleoplasm"/>
    <property type="evidence" value="ECO:0007669"/>
    <property type="project" value="Ensembl"/>
</dbReference>
<dbReference type="PANTHER" id="PTHR12178">
    <property type="entry name" value="EF-HAND DOMAIN-CONTAINING PROTEIN"/>
    <property type="match status" value="1"/>
</dbReference>
<feature type="region of interest" description="Disordered" evidence="2">
    <location>
        <begin position="340"/>
        <end position="364"/>
    </location>
</feature>
<evidence type="ECO:0000313" key="4">
    <source>
        <dbReference type="Ensembl" id="ENSCPRP00005002333.1"/>
    </source>
</evidence>
<accession>A0A7M4DZZ0</accession>
<dbReference type="Gene3D" id="1.10.238.10">
    <property type="entry name" value="EF-hand"/>
    <property type="match status" value="1"/>
</dbReference>
<dbReference type="PANTHER" id="PTHR12178:SF11">
    <property type="entry name" value="N-TERMINAL EF-HAND CALCIUM-BINDING PROTEIN 1"/>
    <property type="match status" value="1"/>
</dbReference>
<feature type="compositionally biased region" description="Basic residues" evidence="2">
    <location>
        <begin position="154"/>
        <end position="168"/>
    </location>
</feature>
<dbReference type="GO" id="GO:0005929">
    <property type="term" value="C:cilium"/>
    <property type="evidence" value="ECO:0007669"/>
    <property type="project" value="Ensembl"/>
</dbReference>
<keyword evidence="5" id="KW-1185">Reference proteome</keyword>
<dbReference type="Proteomes" id="UP000594220">
    <property type="component" value="Unplaced"/>
</dbReference>
<feature type="domain" description="ABM" evidence="3">
    <location>
        <begin position="406"/>
        <end position="494"/>
    </location>
</feature>
<dbReference type="SUPFAM" id="SSF47473">
    <property type="entry name" value="EF-hand"/>
    <property type="match status" value="1"/>
</dbReference>
<feature type="region of interest" description="Disordered" evidence="2">
    <location>
        <begin position="128"/>
        <end position="172"/>
    </location>
</feature>
<reference evidence="4" key="2">
    <citation type="submission" date="2025-09" db="UniProtKB">
        <authorList>
            <consortium name="Ensembl"/>
        </authorList>
    </citation>
    <scope>IDENTIFICATION</scope>
</reference>
<gene>
    <name evidence="4" type="primary">NECAB1</name>
</gene>
<keyword evidence="1" id="KW-0175">Coiled coil</keyword>
<dbReference type="InterPro" id="IPR007138">
    <property type="entry name" value="ABM_dom"/>
</dbReference>
<dbReference type="SUPFAM" id="SSF54909">
    <property type="entry name" value="Dimeric alpha+beta barrel"/>
    <property type="match status" value="1"/>
</dbReference>
<feature type="coiled-coil region" evidence="1">
    <location>
        <begin position="365"/>
        <end position="432"/>
    </location>
</feature>
<sequence>MVHAPVAGGAWLRGWQQEPGSGALSQTGTTCRPCQRYLFARGAHAPVCTPYVSPVACGLEAGQGTAAAWARQWQTWQLPSPQTAALNRLLCCCWPRIHRAPGGGQGVSAGRGAPPHAGGRREAAALGLGAAPGAGGGGGTRREGGVCGGGGCRSRSRARRSPGRRHGGRAGAVAFPDRLLGGAQLRAAAHQGHVHLPGHDGKLSFEEFKAYFADGVLSGGELHELFHTIDTHNTDNLDTEELCEYFSQHLGEYENVLSALEDLNVSILKAMDKTKKDYQEASKLEQFVTRFLLKETLNQLQSLQNSLECAMETTEEQTRQERQGSAKPEILSIQWTGKRSNRRLQRNNSLSPTSPHFNTGWPEDNNQWMTQINRLQKLIDRLEKKDLKLEPLEEEVLEGNTKSHIMIVQRQMSVVEEELEEFRLALKQYVESASAHAGCLHVSIQKLSSESRFIVYEFWENSSAWNSHLQTNYSKTFQRSNVDFLETPELMTTMLVPASWWVLNNN</sequence>
<feature type="region of interest" description="Disordered" evidence="2">
    <location>
        <begin position="103"/>
        <end position="122"/>
    </location>
</feature>
<reference evidence="4" key="1">
    <citation type="submission" date="2025-08" db="UniProtKB">
        <authorList>
            <consortium name="Ensembl"/>
        </authorList>
    </citation>
    <scope>IDENTIFICATION</scope>
</reference>